<dbReference type="Proteomes" id="UP001201980">
    <property type="component" value="Unassembled WGS sequence"/>
</dbReference>
<gene>
    <name evidence="2" type="ORF">MKZ38_010789</name>
</gene>
<organism evidence="2 3">
    <name type="scientific">Zalerion maritima</name>
    <dbReference type="NCBI Taxonomy" id="339359"/>
    <lineage>
        <taxon>Eukaryota</taxon>
        <taxon>Fungi</taxon>
        <taxon>Dikarya</taxon>
        <taxon>Ascomycota</taxon>
        <taxon>Pezizomycotina</taxon>
        <taxon>Sordariomycetes</taxon>
        <taxon>Lulworthiomycetidae</taxon>
        <taxon>Lulworthiales</taxon>
        <taxon>Lulworthiaceae</taxon>
        <taxon>Zalerion</taxon>
    </lineage>
</organism>
<dbReference type="AlphaFoldDB" id="A0AAD5S085"/>
<comment type="caution">
    <text evidence="2">The sequence shown here is derived from an EMBL/GenBank/DDBJ whole genome shotgun (WGS) entry which is preliminary data.</text>
</comment>
<evidence type="ECO:0000313" key="2">
    <source>
        <dbReference type="EMBL" id="KAJ2906798.1"/>
    </source>
</evidence>
<feature type="compositionally biased region" description="Polar residues" evidence="1">
    <location>
        <begin position="49"/>
        <end position="58"/>
    </location>
</feature>
<accession>A0AAD5S085</accession>
<name>A0AAD5S085_9PEZI</name>
<reference evidence="2" key="1">
    <citation type="submission" date="2022-07" db="EMBL/GenBank/DDBJ databases">
        <title>Draft genome sequence of Zalerion maritima ATCC 34329, a (micro)plastics degrading marine fungus.</title>
        <authorList>
            <person name="Paco A."/>
            <person name="Goncalves M.F.M."/>
            <person name="Rocha-Santos T.A.P."/>
            <person name="Alves A."/>
        </authorList>
    </citation>
    <scope>NUCLEOTIDE SEQUENCE</scope>
    <source>
        <strain evidence="2">ATCC 34329</strain>
    </source>
</reference>
<evidence type="ECO:0000256" key="1">
    <source>
        <dbReference type="SAM" id="MobiDB-lite"/>
    </source>
</evidence>
<feature type="region of interest" description="Disordered" evidence="1">
    <location>
        <begin position="49"/>
        <end position="83"/>
    </location>
</feature>
<proteinExistence type="predicted"/>
<dbReference type="EMBL" id="JAKWBI020000009">
    <property type="protein sequence ID" value="KAJ2906798.1"/>
    <property type="molecule type" value="Genomic_DNA"/>
</dbReference>
<keyword evidence="3" id="KW-1185">Reference proteome</keyword>
<protein>
    <submittedName>
        <fullName evidence="2">Uncharacterized protein</fullName>
    </submittedName>
</protein>
<evidence type="ECO:0000313" key="3">
    <source>
        <dbReference type="Proteomes" id="UP001201980"/>
    </source>
</evidence>
<sequence>MITGPETVETDLDRAPFTFHHEKQHFTPVGGEYPRVMITQQLLLNNPEKTSSPATLWTTGPMHSITLNGTEGAQSEEMSRESGDRLKTALELLKDMWRTTELDH</sequence>